<keyword evidence="1" id="KW-1133">Transmembrane helix</keyword>
<gene>
    <name evidence="2" type="ORF">SAMN02910418_01304</name>
</gene>
<protein>
    <submittedName>
        <fullName evidence="2">Uncharacterized protein</fullName>
    </submittedName>
</protein>
<evidence type="ECO:0000313" key="2">
    <source>
        <dbReference type="EMBL" id="SEA30146.1"/>
    </source>
</evidence>
<evidence type="ECO:0000256" key="1">
    <source>
        <dbReference type="SAM" id="Phobius"/>
    </source>
</evidence>
<accession>A0A1H4A2E4</accession>
<evidence type="ECO:0000313" key="3">
    <source>
        <dbReference type="Proteomes" id="UP000199288"/>
    </source>
</evidence>
<proteinExistence type="predicted"/>
<keyword evidence="3" id="KW-1185">Reference proteome</keyword>
<reference evidence="3" key="1">
    <citation type="submission" date="2016-10" db="EMBL/GenBank/DDBJ databases">
        <authorList>
            <person name="Varghese N."/>
            <person name="Submissions S."/>
        </authorList>
    </citation>
    <scope>NUCLEOTIDE SEQUENCE [LARGE SCALE GENOMIC DNA]</scope>
    <source>
        <strain evidence="3">KPR-1</strain>
    </source>
</reference>
<feature type="transmembrane region" description="Helical" evidence="1">
    <location>
        <begin position="58"/>
        <end position="78"/>
    </location>
</feature>
<dbReference type="OrthoDB" id="3267627at2"/>
<keyword evidence="1" id="KW-0812">Transmembrane</keyword>
<name>A0A1H4A2E4_9ACTO</name>
<feature type="transmembrane region" description="Helical" evidence="1">
    <location>
        <begin position="20"/>
        <end position="38"/>
    </location>
</feature>
<sequence>MFATDLMWGPATPLGLTSAKLATIVGVLTLVCLLIAIIGPELARDTEPTSKRRWLQRLAPAAMVLGQLLFCAQVFLFVNRIGWFYSSFADLFG</sequence>
<dbReference type="RefSeq" id="WP_092563881.1">
    <property type="nucleotide sequence ID" value="NZ_FNQV01000007.1"/>
</dbReference>
<dbReference type="AlphaFoldDB" id="A0A1H4A2E4"/>
<keyword evidence="1" id="KW-0472">Membrane</keyword>
<organism evidence="2 3">
    <name type="scientific">Bowdeniella nasicola</name>
    <dbReference type="NCBI Taxonomy" id="208480"/>
    <lineage>
        <taxon>Bacteria</taxon>
        <taxon>Bacillati</taxon>
        <taxon>Actinomycetota</taxon>
        <taxon>Actinomycetes</taxon>
        <taxon>Actinomycetales</taxon>
        <taxon>Actinomycetaceae</taxon>
        <taxon>Bowdeniella</taxon>
    </lineage>
</organism>
<dbReference type="Proteomes" id="UP000199288">
    <property type="component" value="Unassembled WGS sequence"/>
</dbReference>
<dbReference type="EMBL" id="FNQV01000007">
    <property type="protein sequence ID" value="SEA30146.1"/>
    <property type="molecule type" value="Genomic_DNA"/>
</dbReference>